<comment type="similarity">
    <text evidence="1">Belongs to the peptidase C14B family.</text>
</comment>
<dbReference type="GO" id="GO:0006508">
    <property type="term" value="P:proteolysis"/>
    <property type="evidence" value="ECO:0007669"/>
    <property type="project" value="InterPro"/>
</dbReference>
<gene>
    <name evidence="3" type="ORF">CAUS1442_LOCUS637</name>
</gene>
<dbReference type="Gene3D" id="3.40.50.12660">
    <property type="match status" value="2"/>
</dbReference>
<feature type="domain" description="Peptidase C14 caspase" evidence="2">
    <location>
        <begin position="17"/>
        <end position="111"/>
    </location>
</feature>
<accession>A0A7R9WMX5</accession>
<reference evidence="3" key="1">
    <citation type="submission" date="2021-01" db="EMBL/GenBank/DDBJ databases">
        <authorList>
            <person name="Corre E."/>
            <person name="Pelletier E."/>
            <person name="Niang G."/>
            <person name="Scheremetjew M."/>
            <person name="Finn R."/>
            <person name="Kale V."/>
            <person name="Holt S."/>
            <person name="Cochrane G."/>
            <person name="Meng A."/>
            <person name="Brown T."/>
            <person name="Cohen L."/>
        </authorList>
    </citation>
    <scope>NUCLEOTIDE SEQUENCE</scope>
    <source>
        <strain evidence="3">CCMP3328</strain>
    </source>
</reference>
<proteinExistence type="inferred from homology"/>
<dbReference type="Pfam" id="PF00656">
    <property type="entry name" value="Peptidase_C14"/>
    <property type="match status" value="2"/>
</dbReference>
<dbReference type="PANTHER" id="PTHR48104:SF30">
    <property type="entry name" value="METACASPASE-1"/>
    <property type="match status" value="1"/>
</dbReference>
<evidence type="ECO:0000256" key="1">
    <source>
        <dbReference type="ARBA" id="ARBA00009005"/>
    </source>
</evidence>
<sequence length="317" mass="35204">MGRFLRRLKKRLEGSQKDKFEEEKPPAARKDIRMISGCEDAQTSADVSNVGSFSLPDPHGRAGGACTSTLLKILYKDEQRPSTDYSFTEVLSLMRGILDDKGFSQIPQLTSLNPIDVEATFDLVPESATGTRRSVMIGINYVGHSPGELRGCQNDVMNMKKYIMDVHGFDEDNIVLLMDDGENTEPTRDNIIEAYKKIISESESGDAVFLHYSGHGTKLRDDDWGEEDDGYDEALVPLDYQDNGMIRDDDLYKILIEDLPEGVHLVSLMDCCHSGTILDLPYIFKGDGQQEKMELDEGIDLEGFLGKIGASVSGLFG</sequence>
<dbReference type="GO" id="GO:0004197">
    <property type="term" value="F:cysteine-type endopeptidase activity"/>
    <property type="evidence" value="ECO:0007669"/>
    <property type="project" value="InterPro"/>
</dbReference>
<organism evidence="3">
    <name type="scientific">Craspedostauros australis</name>
    <dbReference type="NCBI Taxonomy" id="1486917"/>
    <lineage>
        <taxon>Eukaryota</taxon>
        <taxon>Sar</taxon>
        <taxon>Stramenopiles</taxon>
        <taxon>Ochrophyta</taxon>
        <taxon>Bacillariophyta</taxon>
        <taxon>Bacillariophyceae</taxon>
        <taxon>Bacillariophycidae</taxon>
        <taxon>Naviculales</taxon>
        <taxon>Naviculaceae</taxon>
        <taxon>Craspedostauros</taxon>
    </lineage>
</organism>
<evidence type="ECO:0000313" key="3">
    <source>
        <dbReference type="EMBL" id="CAD8328540.1"/>
    </source>
</evidence>
<dbReference type="EMBL" id="HBEF01001005">
    <property type="protein sequence ID" value="CAD8328540.1"/>
    <property type="molecule type" value="Transcribed_RNA"/>
</dbReference>
<name>A0A7R9WMX5_9STRA</name>
<dbReference type="InterPro" id="IPR050452">
    <property type="entry name" value="Metacaspase"/>
</dbReference>
<protein>
    <recommendedName>
        <fullName evidence="2">Peptidase C14 caspase domain-containing protein</fullName>
    </recommendedName>
</protein>
<dbReference type="AlphaFoldDB" id="A0A7R9WMX5"/>
<dbReference type="PANTHER" id="PTHR48104">
    <property type="entry name" value="METACASPASE-4"/>
    <property type="match status" value="1"/>
</dbReference>
<evidence type="ECO:0000259" key="2">
    <source>
        <dbReference type="Pfam" id="PF00656"/>
    </source>
</evidence>
<dbReference type="GO" id="GO:0005737">
    <property type="term" value="C:cytoplasm"/>
    <property type="evidence" value="ECO:0007669"/>
    <property type="project" value="TreeGrafter"/>
</dbReference>
<feature type="domain" description="Peptidase C14 caspase" evidence="2">
    <location>
        <begin position="132"/>
        <end position="285"/>
    </location>
</feature>
<dbReference type="InterPro" id="IPR011600">
    <property type="entry name" value="Pept_C14_caspase"/>
</dbReference>